<organism evidence="1 2">
    <name type="scientific">Cordylochernes scorpioides</name>
    <dbReference type="NCBI Taxonomy" id="51811"/>
    <lineage>
        <taxon>Eukaryota</taxon>
        <taxon>Metazoa</taxon>
        <taxon>Ecdysozoa</taxon>
        <taxon>Arthropoda</taxon>
        <taxon>Chelicerata</taxon>
        <taxon>Arachnida</taxon>
        <taxon>Pseudoscorpiones</taxon>
        <taxon>Cheliferoidea</taxon>
        <taxon>Chernetidae</taxon>
        <taxon>Cordylochernes</taxon>
    </lineage>
</organism>
<gene>
    <name evidence="1" type="ORF">LAZ67_21000036</name>
</gene>
<protein>
    <submittedName>
        <fullName evidence="1">Uncharacterized protein</fullName>
    </submittedName>
</protein>
<proteinExistence type="predicted"/>
<dbReference type="Proteomes" id="UP001235939">
    <property type="component" value="Chromosome 21"/>
</dbReference>
<dbReference type="EMBL" id="CP092883">
    <property type="protein sequence ID" value="UYV81886.1"/>
    <property type="molecule type" value="Genomic_DNA"/>
</dbReference>
<sequence>MTLISTAPETPKLFQLKDSSDVGGKNLGLGPINLPNNGAELIGFFDWLFTPEAPIGQSHYTRPTEHAEAVTFLDTGWLVKAYIKGFPDSCQFTRGGLAFLIKNLYYEDIAVNISNTLDLESQGIKVYLSQNKTINIYNITKTKTSSIKKNSGTSKRLIGYLSKTPLLKQLQFQYQELAYALENTDLNKTPGPDGIHGRMISNLGKIGRERLLNIFNNSWKTEKLLQDCKNATIIPI</sequence>
<evidence type="ECO:0000313" key="1">
    <source>
        <dbReference type="EMBL" id="UYV81886.1"/>
    </source>
</evidence>
<accession>A0ABY6LNH3</accession>
<reference evidence="1 2" key="1">
    <citation type="submission" date="2022-01" db="EMBL/GenBank/DDBJ databases">
        <title>A chromosomal length assembly of Cordylochernes scorpioides.</title>
        <authorList>
            <person name="Zeh D."/>
            <person name="Zeh J."/>
        </authorList>
    </citation>
    <scope>NUCLEOTIDE SEQUENCE [LARGE SCALE GENOMIC DNA]</scope>
    <source>
        <strain evidence="1">IN4F17</strain>
        <tissue evidence="1">Whole Body</tissue>
    </source>
</reference>
<keyword evidence="2" id="KW-1185">Reference proteome</keyword>
<evidence type="ECO:0000313" key="2">
    <source>
        <dbReference type="Proteomes" id="UP001235939"/>
    </source>
</evidence>
<name>A0ABY6LNH3_9ARAC</name>